<evidence type="ECO:0000313" key="1">
    <source>
        <dbReference type="EMBL" id="CTQ63886.1"/>
    </source>
</evidence>
<dbReference type="Proteomes" id="UP000053235">
    <property type="component" value="Unassembled WGS sequence"/>
</dbReference>
<evidence type="ECO:0000313" key="2">
    <source>
        <dbReference type="Proteomes" id="UP000053235"/>
    </source>
</evidence>
<gene>
    <name evidence="1" type="ORF">LAX5112_00103</name>
</gene>
<reference evidence="2" key="1">
    <citation type="submission" date="2015-07" db="EMBL/GenBank/DDBJ databases">
        <authorList>
            <person name="Rodrigo-Torres Lidia"/>
            <person name="Arahal R.David."/>
        </authorList>
    </citation>
    <scope>NUCLEOTIDE SEQUENCE [LARGE SCALE GENOMIC DNA]</scope>
    <source>
        <strain evidence="2">CECT 5112</strain>
    </source>
</reference>
<organism evidence="1 2">
    <name type="scientific">Roseibium alexandrii</name>
    <dbReference type="NCBI Taxonomy" id="388408"/>
    <lineage>
        <taxon>Bacteria</taxon>
        <taxon>Pseudomonadati</taxon>
        <taxon>Pseudomonadota</taxon>
        <taxon>Alphaproteobacteria</taxon>
        <taxon>Hyphomicrobiales</taxon>
        <taxon>Stappiaceae</taxon>
        <taxon>Roseibium</taxon>
    </lineage>
</organism>
<dbReference type="EMBL" id="CXWD01000001">
    <property type="protein sequence ID" value="CTQ63886.1"/>
    <property type="molecule type" value="Genomic_DNA"/>
</dbReference>
<sequence>MAAQNANMSSFASLAAHYVIIRFYSLKLRPLRKDVKRRKVRSDAVM</sequence>
<name>A0A0M6ZNY7_9HYPH</name>
<dbReference type="AlphaFoldDB" id="A0A0M6ZNY7"/>
<proteinExistence type="predicted"/>
<keyword evidence="2" id="KW-1185">Reference proteome</keyword>
<accession>A0A0M6ZNY7</accession>
<protein>
    <submittedName>
        <fullName evidence="1">Uncharacterized protein</fullName>
    </submittedName>
</protein>